<keyword evidence="2" id="KW-0472">Membrane</keyword>
<dbReference type="EMBL" id="JABBCX010000002">
    <property type="protein sequence ID" value="NMF48011.1"/>
    <property type="molecule type" value="Genomic_DNA"/>
</dbReference>
<dbReference type="AlphaFoldDB" id="A0A7X9U5H6"/>
<name>A0A7X9U5H6_9GAMM</name>
<feature type="transmembrane region" description="Helical" evidence="2">
    <location>
        <begin position="207"/>
        <end position="228"/>
    </location>
</feature>
<feature type="region of interest" description="Disordered" evidence="1">
    <location>
        <begin position="248"/>
        <end position="327"/>
    </location>
</feature>
<feature type="compositionally biased region" description="Basic and acidic residues" evidence="1">
    <location>
        <begin position="388"/>
        <end position="399"/>
    </location>
</feature>
<feature type="chain" id="PRO_5031520096" evidence="3">
    <location>
        <begin position="23"/>
        <end position="561"/>
    </location>
</feature>
<sequence>MISKLIRFTLCFALFYSAQSAAYNEAMCILIKQEMQQNSNNKASQKYRKAARDYKNNCNKPKEIQAQPKPQIIKPEPAIITQPQPKIVEPAPVIKPTEEAVKESINEQTLNLTDDQKQQINDQLNTNSNEIVIDAEPTKTAPEQVVTEQKNEAAIEQIKPATPEQSVIAAPIKATPEKPKSVKPAPVLTKPTPVIVPQPVAQSPSSLLLPTLILVIVILIGAMVVVRLRRAKQSKTMAEPAIAAPPEVKSEKIATPAKPETKTTKPVQTTKEPEIEPVVINEVTQNNKALESSVATNEEPVEPTNTAQNADVKNTTTPISDGQNNVVTPSQVSETELAQIEQADTLEQTSTATFNEVKQKSEPNTAEFEAAAKTTLERIKNASSFNEPEVRDFDPDAKPIKKQRKQYTAQVTEPAPIEAEHNTVEPVINTPEPVTASEPVIDLHAPEQISNAQSTMYTTEQDFKEPEVRTFNPDAPLPGEKPMPKKEDVIPEQAQTTPQVDEPVSEPKKADSNSPFANLSLDSSWDPDSTEKPKIEEKKRAPKSQALIDAEERAKNMQTKE</sequence>
<dbReference type="Proteomes" id="UP000519126">
    <property type="component" value="Unassembled WGS sequence"/>
</dbReference>
<feature type="compositionally biased region" description="Basic and acidic residues" evidence="1">
    <location>
        <begin position="550"/>
        <end position="561"/>
    </location>
</feature>
<gene>
    <name evidence="4" type="ORF">HHL01_07430</name>
</gene>
<organism evidence="4 5">
    <name type="scientific">Pseudoalteromonas arctica</name>
    <dbReference type="NCBI Taxonomy" id="394751"/>
    <lineage>
        <taxon>Bacteria</taxon>
        <taxon>Pseudomonadati</taxon>
        <taxon>Pseudomonadota</taxon>
        <taxon>Gammaproteobacteria</taxon>
        <taxon>Alteromonadales</taxon>
        <taxon>Pseudoalteromonadaceae</taxon>
        <taxon>Pseudoalteromonas</taxon>
    </lineage>
</organism>
<reference evidence="4 5" key="1">
    <citation type="submission" date="2020-04" db="EMBL/GenBank/DDBJ databases">
        <title>Genome Sequencing and Assembley of Pseudoalteromonas artica.</title>
        <authorList>
            <person name="Akerly B."/>
            <person name="Cook G."/>
        </authorList>
    </citation>
    <scope>NUCLEOTIDE SEQUENCE [LARGE SCALE GENOMIC DNA]</scope>
    <source>
        <strain evidence="4 5">NEC-BIFX-0059</strain>
    </source>
</reference>
<dbReference type="RefSeq" id="WP_170071533.1">
    <property type="nucleotide sequence ID" value="NZ_JABBCX010000002.1"/>
</dbReference>
<keyword evidence="3" id="KW-0732">Signal</keyword>
<feature type="compositionally biased region" description="Basic and acidic residues" evidence="1">
    <location>
        <begin position="529"/>
        <end position="539"/>
    </location>
</feature>
<feature type="compositionally biased region" description="Polar residues" evidence="1">
    <location>
        <begin position="303"/>
        <end position="327"/>
    </location>
</feature>
<proteinExistence type="predicted"/>
<feature type="region of interest" description="Disordered" evidence="1">
    <location>
        <begin position="452"/>
        <end position="561"/>
    </location>
</feature>
<accession>A0A7X9U5H6</accession>
<evidence type="ECO:0000313" key="4">
    <source>
        <dbReference type="EMBL" id="NMF48011.1"/>
    </source>
</evidence>
<protein>
    <submittedName>
        <fullName evidence="4">Cell surface protein</fullName>
    </submittedName>
</protein>
<comment type="caution">
    <text evidence="4">The sequence shown here is derived from an EMBL/GenBank/DDBJ whole genome shotgun (WGS) entry which is preliminary data.</text>
</comment>
<feature type="compositionally biased region" description="Polar residues" evidence="1">
    <location>
        <begin position="512"/>
        <end position="527"/>
    </location>
</feature>
<keyword evidence="2" id="KW-1133">Transmembrane helix</keyword>
<feature type="signal peptide" evidence="3">
    <location>
        <begin position="1"/>
        <end position="22"/>
    </location>
</feature>
<evidence type="ECO:0000256" key="3">
    <source>
        <dbReference type="SAM" id="SignalP"/>
    </source>
</evidence>
<evidence type="ECO:0000313" key="5">
    <source>
        <dbReference type="Proteomes" id="UP000519126"/>
    </source>
</evidence>
<evidence type="ECO:0000256" key="1">
    <source>
        <dbReference type="SAM" id="MobiDB-lite"/>
    </source>
</evidence>
<keyword evidence="2" id="KW-0812">Transmembrane</keyword>
<evidence type="ECO:0000256" key="2">
    <source>
        <dbReference type="SAM" id="Phobius"/>
    </source>
</evidence>
<feature type="compositionally biased region" description="Polar residues" evidence="1">
    <location>
        <begin position="284"/>
        <end position="296"/>
    </location>
</feature>
<feature type="region of interest" description="Disordered" evidence="1">
    <location>
        <begin position="380"/>
        <end position="431"/>
    </location>
</feature>